<accession>A0A7J0DEI3</accession>
<reference evidence="3" key="1">
    <citation type="submission" date="2019-07" db="EMBL/GenBank/DDBJ databases">
        <title>De Novo Assembly of kiwifruit Actinidia rufa.</title>
        <authorList>
            <person name="Sugita-Konishi S."/>
            <person name="Sato K."/>
            <person name="Mori E."/>
            <person name="Abe Y."/>
            <person name="Kisaki G."/>
            <person name="Hamano K."/>
            <person name="Suezawa K."/>
            <person name="Otani M."/>
            <person name="Fukuda T."/>
            <person name="Manabe T."/>
            <person name="Gomi K."/>
            <person name="Tabuchi M."/>
            <person name="Akimitsu K."/>
            <person name="Kataoka I."/>
        </authorList>
    </citation>
    <scope>NUCLEOTIDE SEQUENCE [LARGE SCALE GENOMIC DNA]</scope>
    <source>
        <strain evidence="3">cv. Fuchu</strain>
    </source>
</reference>
<dbReference type="AlphaFoldDB" id="A0A7J0DEI3"/>
<evidence type="ECO:0000256" key="1">
    <source>
        <dbReference type="SAM" id="MobiDB-lite"/>
    </source>
</evidence>
<evidence type="ECO:0000313" key="2">
    <source>
        <dbReference type="EMBL" id="GFS33589.1"/>
    </source>
</evidence>
<proteinExistence type="predicted"/>
<evidence type="ECO:0000313" key="3">
    <source>
        <dbReference type="Proteomes" id="UP000585474"/>
    </source>
</evidence>
<protein>
    <submittedName>
        <fullName evidence="2">Uncharacterized protein</fullName>
    </submittedName>
</protein>
<dbReference type="Proteomes" id="UP000585474">
    <property type="component" value="Unassembled WGS sequence"/>
</dbReference>
<keyword evidence="3" id="KW-1185">Reference proteome</keyword>
<name>A0A7J0DEI3_9ERIC</name>
<sequence length="181" mass="20301">MPRASLGMVQLLRGDEGESHHFRDEQTQSDHSRDSSVEYIETIRRSERILSRLPDQVLLSILGAKVQHSSLCWEPGSSRSSSSSSSGAMLESWLPSELRSDGMSRRISLKKLAQLKKNEALAKGKAIEEYKSSNDFHKPMESVASKYFGEGFDFCKRQLAHHQPNLGIDLDGMGLDHDLLE</sequence>
<dbReference type="EMBL" id="BJWL01000192">
    <property type="protein sequence ID" value="GFS33589.1"/>
    <property type="molecule type" value="Genomic_DNA"/>
</dbReference>
<organism evidence="2 3">
    <name type="scientific">Actinidia rufa</name>
    <dbReference type="NCBI Taxonomy" id="165716"/>
    <lineage>
        <taxon>Eukaryota</taxon>
        <taxon>Viridiplantae</taxon>
        <taxon>Streptophyta</taxon>
        <taxon>Embryophyta</taxon>
        <taxon>Tracheophyta</taxon>
        <taxon>Spermatophyta</taxon>
        <taxon>Magnoliopsida</taxon>
        <taxon>eudicotyledons</taxon>
        <taxon>Gunneridae</taxon>
        <taxon>Pentapetalae</taxon>
        <taxon>asterids</taxon>
        <taxon>Ericales</taxon>
        <taxon>Actinidiaceae</taxon>
        <taxon>Actinidia</taxon>
    </lineage>
</organism>
<gene>
    <name evidence="2" type="ORF">Acr_00g0029460</name>
</gene>
<feature type="region of interest" description="Disordered" evidence="1">
    <location>
        <begin position="14"/>
        <end position="36"/>
    </location>
</feature>
<comment type="caution">
    <text evidence="2">The sequence shown here is derived from an EMBL/GenBank/DDBJ whole genome shotgun (WGS) entry which is preliminary data.</text>
</comment>